<accession>A0A0R1QEP0</accession>
<dbReference type="Gene3D" id="3.40.50.300">
    <property type="entry name" value="P-loop containing nucleotide triphosphate hydrolases"/>
    <property type="match status" value="2"/>
</dbReference>
<dbReference type="STRING" id="1423770.FD29_GL001304"/>
<keyword evidence="2 6" id="KW-0378">Hydrolase</keyword>
<feature type="compositionally biased region" description="Basic residues" evidence="7">
    <location>
        <begin position="365"/>
        <end position="380"/>
    </location>
</feature>
<evidence type="ECO:0000256" key="6">
    <source>
        <dbReference type="RuleBase" id="RU000492"/>
    </source>
</evidence>
<evidence type="ECO:0000256" key="4">
    <source>
        <dbReference type="ARBA" id="ARBA00022840"/>
    </source>
</evidence>
<dbReference type="PATRIC" id="fig|1423770.3.peg.1340"/>
<keyword evidence="3 6" id="KW-0347">Helicase</keyword>
<dbReference type="GO" id="GO:0005524">
    <property type="term" value="F:ATP binding"/>
    <property type="evidence" value="ECO:0007669"/>
    <property type="project" value="UniProtKB-KW"/>
</dbReference>
<dbReference type="InterPro" id="IPR014001">
    <property type="entry name" value="Helicase_ATP-bd"/>
</dbReference>
<reference evidence="10 11" key="1">
    <citation type="journal article" date="2015" name="Genome Announc.">
        <title>Expanding the biotechnology potential of lactobacilli through comparative genomics of 213 strains and associated genera.</title>
        <authorList>
            <person name="Sun Z."/>
            <person name="Harris H.M."/>
            <person name="McCann A."/>
            <person name="Guo C."/>
            <person name="Argimon S."/>
            <person name="Zhang W."/>
            <person name="Yang X."/>
            <person name="Jeffery I.B."/>
            <person name="Cooney J.C."/>
            <person name="Kagawa T.F."/>
            <person name="Liu W."/>
            <person name="Song Y."/>
            <person name="Salvetti E."/>
            <person name="Wrobel A."/>
            <person name="Rasinkangas P."/>
            <person name="Parkhill J."/>
            <person name="Rea M.C."/>
            <person name="O'Sullivan O."/>
            <person name="Ritari J."/>
            <person name="Douillard F.P."/>
            <person name="Paul Ross R."/>
            <person name="Yang R."/>
            <person name="Briner A.E."/>
            <person name="Felis G.E."/>
            <person name="de Vos W.M."/>
            <person name="Barrangou R."/>
            <person name="Klaenhammer T.R."/>
            <person name="Caufield P.W."/>
            <person name="Cui Y."/>
            <person name="Zhang H."/>
            <person name="O'Toole P.W."/>
        </authorList>
    </citation>
    <scope>NUCLEOTIDE SEQUENCE [LARGE SCALE GENOMIC DNA]</scope>
    <source>
        <strain evidence="10 11">DSM 14500</strain>
    </source>
</reference>
<feature type="domain" description="Helicase C-terminal" evidence="9">
    <location>
        <begin position="207"/>
        <end position="370"/>
    </location>
</feature>
<dbReference type="SMART" id="SM00487">
    <property type="entry name" value="DEXDc"/>
    <property type="match status" value="1"/>
</dbReference>
<dbReference type="RefSeq" id="WP_057888672.1">
    <property type="nucleotide sequence ID" value="NZ_AZEZ01000095.1"/>
</dbReference>
<feature type="region of interest" description="Disordered" evidence="7">
    <location>
        <begin position="365"/>
        <end position="409"/>
    </location>
</feature>
<dbReference type="GO" id="GO:0003724">
    <property type="term" value="F:RNA helicase activity"/>
    <property type="evidence" value="ECO:0007669"/>
    <property type="project" value="TreeGrafter"/>
</dbReference>
<dbReference type="InterPro" id="IPR000629">
    <property type="entry name" value="RNA-helicase_DEAD-box_CS"/>
</dbReference>
<evidence type="ECO:0000313" key="10">
    <source>
        <dbReference type="EMBL" id="KRL42993.1"/>
    </source>
</evidence>
<dbReference type="PANTHER" id="PTHR47959:SF13">
    <property type="entry name" value="ATP-DEPENDENT RNA HELICASE RHLE"/>
    <property type="match status" value="1"/>
</dbReference>
<proteinExistence type="inferred from homology"/>
<dbReference type="InterPro" id="IPR011545">
    <property type="entry name" value="DEAD/DEAH_box_helicase_dom"/>
</dbReference>
<dbReference type="CDD" id="cd00268">
    <property type="entry name" value="DEADc"/>
    <property type="match status" value="1"/>
</dbReference>
<dbReference type="GO" id="GO:0016787">
    <property type="term" value="F:hydrolase activity"/>
    <property type="evidence" value="ECO:0007669"/>
    <property type="project" value="UniProtKB-KW"/>
</dbReference>
<dbReference type="Proteomes" id="UP000050872">
    <property type="component" value="Unassembled WGS sequence"/>
</dbReference>
<feature type="compositionally biased region" description="Basic residues" evidence="7">
    <location>
        <begin position="387"/>
        <end position="403"/>
    </location>
</feature>
<evidence type="ECO:0000256" key="5">
    <source>
        <dbReference type="ARBA" id="ARBA00038437"/>
    </source>
</evidence>
<comment type="similarity">
    <text evidence="5 6">Belongs to the DEAD box helicase family.</text>
</comment>
<dbReference type="SMART" id="SM00490">
    <property type="entry name" value="HELICc"/>
    <property type="match status" value="1"/>
</dbReference>
<keyword evidence="4 6" id="KW-0067">ATP-binding</keyword>
<dbReference type="InterPro" id="IPR001650">
    <property type="entry name" value="Helicase_C-like"/>
</dbReference>
<dbReference type="SUPFAM" id="SSF52540">
    <property type="entry name" value="P-loop containing nucleoside triphosphate hydrolases"/>
    <property type="match status" value="1"/>
</dbReference>
<dbReference type="GO" id="GO:0003676">
    <property type="term" value="F:nucleic acid binding"/>
    <property type="evidence" value="ECO:0007669"/>
    <property type="project" value="InterPro"/>
</dbReference>
<feature type="domain" description="Helicase ATP-binding" evidence="8">
    <location>
        <begin position="27"/>
        <end position="196"/>
    </location>
</feature>
<dbReference type="GO" id="GO:0005829">
    <property type="term" value="C:cytosol"/>
    <property type="evidence" value="ECO:0007669"/>
    <property type="project" value="TreeGrafter"/>
</dbReference>
<comment type="caution">
    <text evidence="10">The sequence shown here is derived from an EMBL/GenBank/DDBJ whole genome shotgun (WGS) entry which is preliminary data.</text>
</comment>
<evidence type="ECO:0000256" key="2">
    <source>
        <dbReference type="ARBA" id="ARBA00022801"/>
    </source>
</evidence>
<organism evidence="10 11">
    <name type="scientific">Companilactobacillus mindensis DSM 14500</name>
    <dbReference type="NCBI Taxonomy" id="1423770"/>
    <lineage>
        <taxon>Bacteria</taxon>
        <taxon>Bacillati</taxon>
        <taxon>Bacillota</taxon>
        <taxon>Bacilli</taxon>
        <taxon>Lactobacillales</taxon>
        <taxon>Lactobacillaceae</taxon>
        <taxon>Companilactobacillus</taxon>
    </lineage>
</organism>
<evidence type="ECO:0000259" key="9">
    <source>
        <dbReference type="PROSITE" id="PS51194"/>
    </source>
</evidence>
<dbReference type="Pfam" id="PF00271">
    <property type="entry name" value="Helicase_C"/>
    <property type="match status" value="1"/>
</dbReference>
<dbReference type="InterPro" id="IPR050079">
    <property type="entry name" value="DEAD_box_RNA_helicase"/>
</dbReference>
<dbReference type="PROSITE" id="PS51194">
    <property type="entry name" value="HELICASE_CTER"/>
    <property type="match status" value="1"/>
</dbReference>
<evidence type="ECO:0000256" key="1">
    <source>
        <dbReference type="ARBA" id="ARBA00022741"/>
    </source>
</evidence>
<dbReference type="InterPro" id="IPR027417">
    <property type="entry name" value="P-loop_NTPase"/>
</dbReference>
<evidence type="ECO:0000256" key="3">
    <source>
        <dbReference type="ARBA" id="ARBA00022806"/>
    </source>
</evidence>
<evidence type="ECO:0000256" key="7">
    <source>
        <dbReference type="SAM" id="MobiDB-lite"/>
    </source>
</evidence>
<dbReference type="Pfam" id="PF00270">
    <property type="entry name" value="DEAD"/>
    <property type="match status" value="1"/>
</dbReference>
<dbReference type="CDD" id="cd18787">
    <property type="entry name" value="SF2_C_DEAD"/>
    <property type="match status" value="1"/>
</dbReference>
<dbReference type="EMBL" id="AZEZ01000095">
    <property type="protein sequence ID" value="KRL42993.1"/>
    <property type="molecule type" value="Genomic_DNA"/>
</dbReference>
<keyword evidence="11" id="KW-1185">Reference proteome</keyword>
<sequence length="409" mass="46572">MEIPKLYQDYFKQNQFETLTKIQDAVYMPFKEGKDLVAMAPTGSGKTLGFVMPMLETLVPKDGLQVLILEPSQELAMQVRDVIQPLAKLVDCKVQALTGGANPTRQLKKLKEKPEIIVATLGRLNELVESRKVKLGKINTVIVDEADEMLNKSKLESVRSTISQMPADVQMTFFSATGNDIFKDMHKWFGQSFLVIDQRNDTSYTAGIKHYFVDANNEFIKNAILRELAHNKKFLGIVFFGNSRSLHKAISDMNHNKTNFVALDSKMSSQQRKTALQLFSSKKVNLMLTTDVAARGMDIDDVNMIVNYMMPRDDSEYVHRAGRTGRMGKSGEVITFGNSHDMRNLQEMIDYDVTKVYVDHEGKLSKKPVFNKRHNAPKNKSKTDNKPKKRLRDQKNKGKRSFHKKSEQK</sequence>
<dbReference type="OrthoDB" id="9805696at2"/>
<evidence type="ECO:0000313" key="11">
    <source>
        <dbReference type="Proteomes" id="UP000050872"/>
    </source>
</evidence>
<dbReference type="PROSITE" id="PS51192">
    <property type="entry name" value="HELICASE_ATP_BIND_1"/>
    <property type="match status" value="1"/>
</dbReference>
<dbReference type="PROSITE" id="PS00039">
    <property type="entry name" value="DEAD_ATP_HELICASE"/>
    <property type="match status" value="1"/>
</dbReference>
<dbReference type="PANTHER" id="PTHR47959">
    <property type="entry name" value="ATP-DEPENDENT RNA HELICASE RHLE-RELATED"/>
    <property type="match status" value="1"/>
</dbReference>
<keyword evidence="1 6" id="KW-0547">Nucleotide-binding</keyword>
<gene>
    <name evidence="10" type="ORF">FD29_GL001304</name>
</gene>
<dbReference type="InterPro" id="IPR044742">
    <property type="entry name" value="DEAD/DEAH_RhlB"/>
</dbReference>
<evidence type="ECO:0000259" key="8">
    <source>
        <dbReference type="PROSITE" id="PS51192"/>
    </source>
</evidence>
<dbReference type="AlphaFoldDB" id="A0A0R1QEP0"/>
<name>A0A0R1QEP0_9LACO</name>
<protein>
    <submittedName>
        <fullName evidence="10">ATP-dependent RNA helicase</fullName>
    </submittedName>
</protein>